<comment type="caution">
    <text evidence="3">The sequence shown here is derived from an EMBL/GenBank/DDBJ whole genome shotgun (WGS) entry which is preliminary data.</text>
</comment>
<evidence type="ECO:0000256" key="2">
    <source>
        <dbReference type="SAM" id="SignalP"/>
    </source>
</evidence>
<feature type="region of interest" description="Disordered" evidence="1">
    <location>
        <begin position="278"/>
        <end position="303"/>
    </location>
</feature>
<feature type="compositionally biased region" description="Basic and acidic residues" evidence="1">
    <location>
        <begin position="96"/>
        <end position="105"/>
    </location>
</feature>
<keyword evidence="4" id="KW-1185">Reference proteome</keyword>
<dbReference type="EMBL" id="ATMH01000324">
    <property type="protein sequence ID" value="EPY36952.1"/>
    <property type="molecule type" value="Genomic_DNA"/>
</dbReference>
<feature type="region of interest" description="Disordered" evidence="1">
    <location>
        <begin position="183"/>
        <end position="223"/>
    </location>
</feature>
<reference evidence="3 4" key="1">
    <citation type="journal article" date="2013" name="PLoS ONE">
        <title>Predicting the Proteins of Angomonas deanei, Strigomonas culicis and Their Respective Endosymbionts Reveals New Aspects of the Trypanosomatidae Family.</title>
        <authorList>
            <person name="Motta M.C."/>
            <person name="Martins A.C."/>
            <person name="de Souza S.S."/>
            <person name="Catta-Preta C.M."/>
            <person name="Silva R."/>
            <person name="Klein C.C."/>
            <person name="de Almeida L.G."/>
            <person name="de Lima Cunha O."/>
            <person name="Ciapina L.P."/>
            <person name="Brocchi M."/>
            <person name="Colabardini A.C."/>
            <person name="de Araujo Lima B."/>
            <person name="Machado C.R."/>
            <person name="de Almeida Soares C.M."/>
            <person name="Probst C.M."/>
            <person name="de Menezes C.B."/>
            <person name="Thompson C.E."/>
            <person name="Bartholomeu D.C."/>
            <person name="Gradia D.F."/>
            <person name="Pavoni D.P."/>
            <person name="Grisard E.C."/>
            <person name="Fantinatti-Garboggini F."/>
            <person name="Marchini F.K."/>
            <person name="Rodrigues-Luiz G.F."/>
            <person name="Wagner G."/>
            <person name="Goldman G.H."/>
            <person name="Fietto J.L."/>
            <person name="Elias M.C."/>
            <person name="Goldman M.H."/>
            <person name="Sagot M.F."/>
            <person name="Pereira M."/>
            <person name="Stoco P.H."/>
            <person name="de Mendonca-Neto R.P."/>
            <person name="Teixeira S.M."/>
            <person name="Maciel T.E."/>
            <person name="de Oliveira Mendes T.A."/>
            <person name="Urmenyi T.P."/>
            <person name="de Souza W."/>
            <person name="Schenkman S."/>
            <person name="de Vasconcelos A.T."/>
        </authorList>
    </citation>
    <scope>NUCLEOTIDE SEQUENCE [LARGE SCALE GENOMIC DNA]</scope>
</reference>
<keyword evidence="2" id="KW-0732">Signal</keyword>
<feature type="region of interest" description="Disordered" evidence="1">
    <location>
        <begin position="84"/>
        <end position="115"/>
    </location>
</feature>
<name>S9V1I2_9TRYP</name>
<evidence type="ECO:0000313" key="4">
    <source>
        <dbReference type="Proteomes" id="UP000015354"/>
    </source>
</evidence>
<feature type="region of interest" description="Disordered" evidence="1">
    <location>
        <begin position="41"/>
        <end position="61"/>
    </location>
</feature>
<protein>
    <submittedName>
        <fullName evidence="3">Membrane-bound acid phosphatase</fullName>
    </submittedName>
</protein>
<feature type="compositionally biased region" description="Low complexity" evidence="1">
    <location>
        <begin position="278"/>
        <end position="291"/>
    </location>
</feature>
<gene>
    <name evidence="3" type="ORF">STCU_00324</name>
</gene>
<proteinExistence type="predicted"/>
<feature type="compositionally biased region" description="Basic residues" evidence="1">
    <location>
        <begin position="143"/>
        <end position="154"/>
    </location>
</feature>
<evidence type="ECO:0000256" key="1">
    <source>
        <dbReference type="SAM" id="MobiDB-lite"/>
    </source>
</evidence>
<organism evidence="3 4">
    <name type="scientific">Strigomonas culicis</name>
    <dbReference type="NCBI Taxonomy" id="28005"/>
    <lineage>
        <taxon>Eukaryota</taxon>
        <taxon>Discoba</taxon>
        <taxon>Euglenozoa</taxon>
        <taxon>Kinetoplastea</taxon>
        <taxon>Metakinetoplastina</taxon>
        <taxon>Trypanosomatida</taxon>
        <taxon>Trypanosomatidae</taxon>
        <taxon>Strigomonadinae</taxon>
        <taxon>Strigomonas</taxon>
    </lineage>
</organism>
<feature type="signal peptide" evidence="2">
    <location>
        <begin position="1"/>
        <end position="34"/>
    </location>
</feature>
<feature type="region of interest" description="Disordered" evidence="1">
    <location>
        <begin position="127"/>
        <end position="166"/>
    </location>
</feature>
<feature type="chain" id="PRO_5004558772" evidence="2">
    <location>
        <begin position="35"/>
        <end position="521"/>
    </location>
</feature>
<dbReference type="Proteomes" id="UP000015354">
    <property type="component" value="Unassembled WGS sequence"/>
</dbReference>
<sequence>MTVARGRARRSAAAGRASLLLSLLLVGAWLCALGAPRGRRATVRSRAGSDYPPPRRTITGRELQPDAHLRLGLPLRLPQRVRRAHAAGHGRLSARPLHDGRDGGGPRRALPAVPHLQPQRVPHALDRRAAHPAERGGAAARALPRRHDRTRAVPRRLQPPAQPGPAAVAERAADALGGRHLRHVRGGRGVQPGGRRALHAREPGRRGGRGPRGGLLPPVGQTHPLRQGAVRLCAVLRGRRHAAPLPAARAAHAAPVRRGRLQCSTPLHVQPQLGAAAAAGRSGPAPRAGAPCEHTGAHRPHVRGRRAAVPPLPLQRPRCDADAALQRVSGQFAGGHHASLRDRLRGGAAARAGRGGVGRRRLCGARAARPPRRDARLQLHLCVGRVRAALRGRERRGVRRDGSRVPAGGLCAHGGVVRAHLRGRAVPHRPRPPDAHELSAAVHRQRPVFEVPPLPPAVPRAGLPPRLRPECGGLPLLPATTARRALRRWTLRCPLRQHDDEPAVLDWVSVVFVATCSESGV</sequence>
<accession>S9V1I2</accession>
<evidence type="ECO:0000313" key="3">
    <source>
        <dbReference type="EMBL" id="EPY36952.1"/>
    </source>
</evidence>
<dbReference type="AlphaFoldDB" id="S9V1I2"/>